<dbReference type="PANTHER" id="PTHR44809:SF1">
    <property type="entry name" value="PROTEIN O-MANNOSYL-TRANSFERASE TMTC1"/>
    <property type="match status" value="1"/>
</dbReference>
<evidence type="ECO:0000313" key="2">
    <source>
        <dbReference type="EMBL" id="OAF18397.1"/>
    </source>
</evidence>
<dbReference type="Pfam" id="PF13424">
    <property type="entry name" value="TPR_12"/>
    <property type="match status" value="1"/>
</dbReference>
<dbReference type="PANTHER" id="PTHR44809">
    <property type="match status" value="1"/>
</dbReference>
<dbReference type="PROSITE" id="PS50005">
    <property type="entry name" value="TPR"/>
    <property type="match status" value="3"/>
</dbReference>
<dbReference type="EMBL" id="LSEF01000034">
    <property type="protein sequence ID" value="OAF18397.1"/>
    <property type="molecule type" value="Genomic_DNA"/>
</dbReference>
<reference evidence="2 3" key="1">
    <citation type="submission" date="2016-02" db="EMBL/GenBank/DDBJ databases">
        <title>Draft genome sequence of the strain BR 10247T Bradyrhizobium neotropicale isolated from nodules of Centrolobium paraense.</title>
        <authorList>
            <person name="Simoes-Araujo J.L."/>
            <person name="Barauna A.C."/>
            <person name="Silva K."/>
            <person name="Zilli J.E."/>
        </authorList>
    </citation>
    <scope>NUCLEOTIDE SEQUENCE [LARGE SCALE GENOMIC DNA]</scope>
    <source>
        <strain evidence="2 3">BR 10247</strain>
    </source>
</reference>
<sequence length="475" mass="53353">MLFDLTAFEECERCYREALRLDPTYAEAYCNLGGLLIKLGRLDEAEVNLREACKLNSCFPEALNNLSDLLRLRGRPEEAEACCREALRLKPDDVQAQLTLGNALRESGRFHEAESCYRAALDHNPAWPKALNNLGTLLVDLGRPDDAIRSLRMAVAQKPDYPDAHFNLGVALLLAGQFDEGWREYEWRWKQDRKKSQLRGFRQPLWSGGDIGDRVLLVHAEQGLGDTLQFCRFVPAIAAGRRVVLEVQRPLVPLLAGLPGIEGIVALGDPLPSFDLYCPLLSLPRVLGTTLETIPQQASYLRADPQRVAAWRQRVRQLNGPRVGLVWAGNQAMSGDRRRSIPLERFSELADLPGVSFVSLQKGPATSQSPPPGLSLHDWTDDLHDFGETAALIEALDLVISVDTAVVHLAGALGCPVWLLNRFDRCWRWLLNRDDSPWYPTLRQFRQPQPGDWLSVLKDVRAELEKYELSNIARS</sequence>
<dbReference type="InterPro" id="IPR019734">
    <property type="entry name" value="TPR_rpt"/>
</dbReference>
<keyword evidence="1" id="KW-0802">TPR repeat</keyword>
<gene>
    <name evidence="2" type="ORF">AXW67_04520</name>
</gene>
<dbReference type="InterPro" id="IPR002201">
    <property type="entry name" value="Glyco_trans_9"/>
</dbReference>
<dbReference type="InterPro" id="IPR052943">
    <property type="entry name" value="TMTC_O-mannosyl-trnsfr"/>
</dbReference>
<organism evidence="2 3">
    <name type="scientific">Bradyrhizobium neotropicale</name>
    <dbReference type="NCBI Taxonomy" id="1497615"/>
    <lineage>
        <taxon>Bacteria</taxon>
        <taxon>Pseudomonadati</taxon>
        <taxon>Pseudomonadota</taxon>
        <taxon>Alphaproteobacteria</taxon>
        <taxon>Hyphomicrobiales</taxon>
        <taxon>Nitrobacteraceae</taxon>
        <taxon>Bradyrhizobium</taxon>
    </lineage>
</organism>
<protein>
    <submittedName>
        <fullName evidence="2">Uncharacterized protein</fullName>
    </submittedName>
</protein>
<evidence type="ECO:0000313" key="3">
    <source>
        <dbReference type="Proteomes" id="UP000077173"/>
    </source>
</evidence>
<dbReference type="SUPFAM" id="SSF53756">
    <property type="entry name" value="UDP-Glycosyltransferase/glycogen phosphorylase"/>
    <property type="match status" value="1"/>
</dbReference>
<dbReference type="Pfam" id="PF01075">
    <property type="entry name" value="Glyco_transf_9"/>
    <property type="match status" value="1"/>
</dbReference>
<proteinExistence type="predicted"/>
<dbReference type="Gene3D" id="1.25.40.10">
    <property type="entry name" value="Tetratricopeptide repeat domain"/>
    <property type="match status" value="2"/>
</dbReference>
<dbReference type="SMART" id="SM00028">
    <property type="entry name" value="TPR"/>
    <property type="match status" value="5"/>
</dbReference>
<name>A0A176ZD99_9BRAD</name>
<feature type="repeat" description="TPR" evidence="1">
    <location>
        <begin position="128"/>
        <end position="161"/>
    </location>
</feature>
<feature type="repeat" description="TPR" evidence="1">
    <location>
        <begin position="94"/>
        <end position="127"/>
    </location>
</feature>
<dbReference type="Proteomes" id="UP000077173">
    <property type="component" value="Unassembled WGS sequence"/>
</dbReference>
<dbReference type="GO" id="GO:0016757">
    <property type="term" value="F:glycosyltransferase activity"/>
    <property type="evidence" value="ECO:0007669"/>
    <property type="project" value="InterPro"/>
</dbReference>
<dbReference type="AlphaFoldDB" id="A0A176ZD99"/>
<evidence type="ECO:0000256" key="1">
    <source>
        <dbReference type="PROSITE-ProRule" id="PRU00339"/>
    </source>
</evidence>
<dbReference type="Pfam" id="PF13431">
    <property type="entry name" value="TPR_17"/>
    <property type="match status" value="1"/>
</dbReference>
<accession>A0A176ZD99</accession>
<comment type="caution">
    <text evidence="2">The sequence shown here is derived from an EMBL/GenBank/DDBJ whole genome shotgun (WGS) entry which is preliminary data.</text>
</comment>
<dbReference type="SUPFAM" id="SSF48452">
    <property type="entry name" value="TPR-like"/>
    <property type="match status" value="1"/>
</dbReference>
<dbReference type="Pfam" id="PF13432">
    <property type="entry name" value="TPR_16"/>
    <property type="match status" value="1"/>
</dbReference>
<keyword evidence="3" id="KW-1185">Reference proteome</keyword>
<dbReference type="InterPro" id="IPR011990">
    <property type="entry name" value="TPR-like_helical_dom_sf"/>
</dbReference>
<feature type="repeat" description="TPR" evidence="1">
    <location>
        <begin position="60"/>
        <end position="93"/>
    </location>
</feature>
<dbReference type="Gene3D" id="3.40.50.2000">
    <property type="entry name" value="Glycogen Phosphorylase B"/>
    <property type="match status" value="1"/>
</dbReference>